<evidence type="ECO:0000313" key="5">
    <source>
        <dbReference type="EMBL" id="CAB4195672.1"/>
    </source>
</evidence>
<evidence type="ECO:0000313" key="3">
    <source>
        <dbReference type="EMBL" id="CAB4168425.1"/>
    </source>
</evidence>
<evidence type="ECO:0000313" key="6">
    <source>
        <dbReference type="EMBL" id="CAB4205285.1"/>
    </source>
</evidence>
<dbReference type="EMBL" id="LR797024">
    <property type="protein sequence ID" value="CAB4181059.1"/>
    <property type="molecule type" value="Genomic_DNA"/>
</dbReference>
<name>A0A6J5NCF0_9CAUD</name>
<evidence type="ECO:0000313" key="8">
    <source>
        <dbReference type="EMBL" id="CAB5226845.1"/>
    </source>
</evidence>
<dbReference type="EMBL" id="LR796827">
    <property type="protein sequence ID" value="CAB4168425.1"/>
    <property type="molecule type" value="Genomic_DNA"/>
</dbReference>
<protein>
    <recommendedName>
        <fullName evidence="9">Anp1</fullName>
    </recommendedName>
</protein>
<dbReference type="InterPro" id="IPR029044">
    <property type="entry name" value="Nucleotide-diphossugar_trans"/>
</dbReference>
<evidence type="ECO:0000313" key="1">
    <source>
        <dbReference type="EMBL" id="CAB4156553.1"/>
    </source>
</evidence>
<dbReference type="EMBL" id="LR796643">
    <property type="protein sequence ID" value="CAB4156553.1"/>
    <property type="molecule type" value="Genomic_DNA"/>
</dbReference>
<evidence type="ECO:0000313" key="7">
    <source>
        <dbReference type="EMBL" id="CAB4221756.1"/>
    </source>
</evidence>
<accession>A0A6J5NCF0</accession>
<dbReference type="EMBL" id="LR796804">
    <property type="protein sequence ID" value="CAB4167460.1"/>
    <property type="molecule type" value="Genomic_DNA"/>
</dbReference>
<gene>
    <name evidence="4" type="ORF">UFOVP1058_12</name>
    <name evidence="5" type="ORF">UFOVP1289_36</name>
    <name evidence="6" type="ORF">UFOVP1410_50</name>
    <name evidence="8" type="ORF">UFOVP1514_51</name>
    <name evidence="7" type="ORF">UFOVP1642_63</name>
    <name evidence="1" type="ORF">UFOVP656_68</name>
    <name evidence="2" type="ORF">UFOVP857_21</name>
    <name evidence="3" type="ORF">UFOVP879_25</name>
</gene>
<evidence type="ECO:0000313" key="4">
    <source>
        <dbReference type="EMBL" id="CAB4181059.1"/>
    </source>
</evidence>
<dbReference type="Gene3D" id="3.90.550.40">
    <property type="match status" value="1"/>
</dbReference>
<dbReference type="EMBL" id="LR798362">
    <property type="protein sequence ID" value="CAB5226845.1"/>
    <property type="molecule type" value="Genomic_DNA"/>
</dbReference>
<sequence length="259" mass="28623">MTDEIKVAVQEAKRPSLMIATPMYGGMCTGHYVQGLLFTVAKMRELGVNTFWAQMMNESLITRARNELVRIFLERGFDYLMFIDADISFDGDAVAQLMSSDRDVACGIYPKKEVDWDKVNAAAAAGKTDLQGHGGAFVFNMTGDSAETGEDGMIEVRHAGTGFMLIKRGVFEHLIPHVPSYRISSFIDPETGEHAKPLTHEFFTTSIDASGALLSEDYHFCELFRKHGGKVHANPFIKLDHVGTYVYTGDIIKAGGNLK</sequence>
<dbReference type="EMBL" id="LR797506">
    <property type="protein sequence ID" value="CAB4221756.1"/>
    <property type="molecule type" value="Genomic_DNA"/>
</dbReference>
<proteinExistence type="predicted"/>
<evidence type="ECO:0008006" key="9">
    <source>
        <dbReference type="Google" id="ProtNLM"/>
    </source>
</evidence>
<reference evidence="1" key="1">
    <citation type="submission" date="2020-04" db="EMBL/GenBank/DDBJ databases">
        <authorList>
            <person name="Chiriac C."/>
            <person name="Salcher M."/>
            <person name="Ghai R."/>
            <person name="Kavagutti S V."/>
        </authorList>
    </citation>
    <scope>NUCLEOTIDE SEQUENCE</scope>
</reference>
<dbReference type="EMBL" id="LR797234">
    <property type="protein sequence ID" value="CAB4195672.1"/>
    <property type="molecule type" value="Genomic_DNA"/>
</dbReference>
<dbReference type="EMBL" id="LR797356">
    <property type="protein sequence ID" value="CAB4205285.1"/>
    <property type="molecule type" value="Genomic_DNA"/>
</dbReference>
<dbReference type="SUPFAM" id="SSF53448">
    <property type="entry name" value="Nucleotide-diphospho-sugar transferases"/>
    <property type="match status" value="1"/>
</dbReference>
<evidence type="ECO:0000313" key="2">
    <source>
        <dbReference type="EMBL" id="CAB4167460.1"/>
    </source>
</evidence>
<organism evidence="1">
    <name type="scientific">uncultured Caudovirales phage</name>
    <dbReference type="NCBI Taxonomy" id="2100421"/>
    <lineage>
        <taxon>Viruses</taxon>
        <taxon>Duplodnaviria</taxon>
        <taxon>Heunggongvirae</taxon>
        <taxon>Uroviricota</taxon>
        <taxon>Caudoviricetes</taxon>
        <taxon>Peduoviridae</taxon>
        <taxon>Maltschvirus</taxon>
        <taxon>Maltschvirus maltsch</taxon>
    </lineage>
</organism>